<evidence type="ECO:0000256" key="4">
    <source>
        <dbReference type="SAM" id="MobiDB-lite"/>
    </source>
</evidence>
<dbReference type="Gene3D" id="3.30.1390.20">
    <property type="entry name" value="Ribosomal protein L30, ferredoxin-like fold domain"/>
    <property type="match status" value="1"/>
</dbReference>
<dbReference type="GO" id="GO:0003735">
    <property type="term" value="F:structural constituent of ribosome"/>
    <property type="evidence" value="ECO:0007669"/>
    <property type="project" value="TreeGrafter"/>
</dbReference>
<dbReference type="AlphaFoldDB" id="A0A9K3GMY8"/>
<dbReference type="CDD" id="cd01657">
    <property type="entry name" value="Ribosomal_L7_archeal_euk"/>
    <property type="match status" value="1"/>
</dbReference>
<dbReference type="GO" id="GO:0022625">
    <property type="term" value="C:cytosolic large ribosomal subunit"/>
    <property type="evidence" value="ECO:0007669"/>
    <property type="project" value="TreeGrafter"/>
</dbReference>
<accession>A0A9K3GMY8</accession>
<dbReference type="InterPro" id="IPR039699">
    <property type="entry name" value="Ribosomal_uL30"/>
</dbReference>
<comment type="similarity">
    <text evidence="1">Belongs to the universal ribosomal protein uL30 family.</text>
</comment>
<name>A0A9K3GMY8_9EUKA</name>
<dbReference type="SUPFAM" id="SSF55129">
    <property type="entry name" value="Ribosomal protein L30p/L7e"/>
    <property type="match status" value="1"/>
</dbReference>
<evidence type="ECO:0000313" key="7">
    <source>
        <dbReference type="EMBL" id="GIQ88245.1"/>
    </source>
</evidence>
<dbReference type="OrthoDB" id="28644at2759"/>
<evidence type="ECO:0000259" key="6">
    <source>
        <dbReference type="Pfam" id="PF08079"/>
    </source>
</evidence>
<dbReference type="InterPro" id="IPR035808">
    <property type="entry name" value="Ribosomal_uL30_euk_arc"/>
</dbReference>
<dbReference type="PANTHER" id="PTHR11524:SF16">
    <property type="entry name" value="LARGE RIBOSOMAL SUBUNIT PROTEIN UL30"/>
    <property type="match status" value="1"/>
</dbReference>
<dbReference type="InterPro" id="IPR012988">
    <property type="entry name" value="Ribosomal_uL30_N_euk"/>
</dbReference>
<reference evidence="7 8" key="1">
    <citation type="journal article" date="2018" name="PLoS ONE">
        <title>The draft genome of Kipferlia bialata reveals reductive genome evolution in fornicate parasites.</title>
        <authorList>
            <person name="Tanifuji G."/>
            <person name="Takabayashi S."/>
            <person name="Kume K."/>
            <person name="Takagi M."/>
            <person name="Nakayama T."/>
            <person name="Kamikawa R."/>
            <person name="Inagaki Y."/>
            <person name="Hashimoto T."/>
        </authorList>
    </citation>
    <scope>NUCLEOTIDE SEQUENCE [LARGE SCALE GENOMIC DNA]</scope>
    <source>
        <strain evidence="7">NY0173</strain>
    </source>
</reference>
<dbReference type="InterPro" id="IPR036919">
    <property type="entry name" value="Ribo_uL30_ferredoxin-like_sf"/>
</dbReference>
<evidence type="ECO:0000313" key="8">
    <source>
        <dbReference type="Proteomes" id="UP000265618"/>
    </source>
</evidence>
<dbReference type="EMBL" id="BDIP01003892">
    <property type="protein sequence ID" value="GIQ88245.1"/>
    <property type="molecule type" value="Genomic_DNA"/>
</dbReference>
<dbReference type="InterPro" id="IPR005998">
    <property type="entry name" value="Ribosomal_uL30_euk"/>
</dbReference>
<comment type="caution">
    <text evidence="7">The sequence shown here is derived from an EMBL/GenBank/DDBJ whole genome shotgun (WGS) entry which is preliminary data.</text>
</comment>
<feature type="domain" description="Large ribosomal subunit protein uL30 N-terminal eukaryotes" evidence="6">
    <location>
        <begin position="7"/>
        <end position="75"/>
    </location>
</feature>
<feature type="compositionally biased region" description="Basic and acidic residues" evidence="4">
    <location>
        <begin position="20"/>
        <end position="32"/>
    </location>
</feature>
<keyword evidence="8" id="KW-1185">Reference proteome</keyword>
<dbReference type="Pfam" id="PF00327">
    <property type="entry name" value="Ribosomal_L30"/>
    <property type="match status" value="1"/>
</dbReference>
<organism evidence="7 8">
    <name type="scientific">Kipferlia bialata</name>
    <dbReference type="NCBI Taxonomy" id="797122"/>
    <lineage>
        <taxon>Eukaryota</taxon>
        <taxon>Metamonada</taxon>
        <taxon>Carpediemonas-like organisms</taxon>
        <taxon>Kipferlia</taxon>
    </lineage>
</organism>
<dbReference type="PANTHER" id="PTHR11524">
    <property type="entry name" value="60S RIBOSOMAL PROTEIN L7"/>
    <property type="match status" value="1"/>
</dbReference>
<keyword evidence="3" id="KW-0687">Ribonucleoprotein</keyword>
<sequence>MAAAGASETILKNRKRHERTKASRAEDRETMRLAKKKNRKDSFVSAEKYIQQYRKAERAKIALRRQAKKAGTMVSEAEENKLLLVVRIKGTNGVNPKVRKVLQLMRLRQLNNAVFVRANKAILNMLKLVEGYVAYGEPTLKTVRDLCYKRGHAKVNGNRVAIVDNMVIEEGLGRFGVSCMEDLVHEIMTVGPHFTQVNRFVWPFQLTAPRGGHAAVTKGFAERGSSGNQGGFINNLVASMN</sequence>
<dbReference type="Pfam" id="PF08079">
    <property type="entry name" value="Ribosomal_L30_N"/>
    <property type="match status" value="1"/>
</dbReference>
<evidence type="ECO:0000256" key="2">
    <source>
        <dbReference type="ARBA" id="ARBA00022980"/>
    </source>
</evidence>
<dbReference type="FunFam" id="3.30.1390.20:FF:000003">
    <property type="entry name" value="60S ribosomal protein L7"/>
    <property type="match status" value="1"/>
</dbReference>
<evidence type="ECO:0000256" key="3">
    <source>
        <dbReference type="ARBA" id="ARBA00023274"/>
    </source>
</evidence>
<feature type="region of interest" description="Disordered" evidence="4">
    <location>
        <begin position="1"/>
        <end position="36"/>
    </location>
</feature>
<dbReference type="NCBIfam" id="TIGR01310">
    <property type="entry name" value="uL30_euk"/>
    <property type="match status" value="1"/>
</dbReference>
<evidence type="ECO:0000259" key="5">
    <source>
        <dbReference type="Pfam" id="PF00327"/>
    </source>
</evidence>
<dbReference type="Proteomes" id="UP000265618">
    <property type="component" value="Unassembled WGS sequence"/>
</dbReference>
<proteinExistence type="inferred from homology"/>
<dbReference type="InterPro" id="IPR016082">
    <property type="entry name" value="Ribosomal_uL30_ferredoxin-like"/>
</dbReference>
<protein>
    <submittedName>
        <fullName evidence="7">Ribosomal protein L7, eukaryotic</fullName>
    </submittedName>
</protein>
<feature type="domain" description="Large ribosomal subunit protein uL30-like ferredoxin-like fold" evidence="5">
    <location>
        <begin position="83"/>
        <end position="133"/>
    </location>
</feature>
<evidence type="ECO:0000256" key="1">
    <source>
        <dbReference type="ARBA" id="ARBA00007594"/>
    </source>
</evidence>
<dbReference type="GO" id="GO:0003723">
    <property type="term" value="F:RNA binding"/>
    <property type="evidence" value="ECO:0007669"/>
    <property type="project" value="InterPro"/>
</dbReference>
<keyword evidence="2 7" id="KW-0689">Ribosomal protein</keyword>
<gene>
    <name evidence="7" type="ORF">KIPB_010450</name>
</gene>
<dbReference type="Gene3D" id="1.10.15.30">
    <property type="match status" value="1"/>
</dbReference>
<dbReference type="GO" id="GO:0000463">
    <property type="term" value="P:maturation of LSU-rRNA from tricistronic rRNA transcript (SSU-rRNA, 5.8S rRNA, LSU-rRNA)"/>
    <property type="evidence" value="ECO:0007669"/>
    <property type="project" value="TreeGrafter"/>
</dbReference>